<dbReference type="SMART" id="SM00320">
    <property type="entry name" value="WD40"/>
    <property type="match status" value="3"/>
</dbReference>
<keyword evidence="6" id="KW-1185">Reference proteome</keyword>
<dbReference type="Proteomes" id="UP001497392">
    <property type="component" value="Unassembled WGS sequence"/>
</dbReference>
<feature type="region of interest" description="Disordered" evidence="2">
    <location>
        <begin position="313"/>
        <end position="332"/>
    </location>
</feature>
<evidence type="ECO:0000256" key="1">
    <source>
        <dbReference type="ARBA" id="ARBA00004329"/>
    </source>
</evidence>
<comment type="caution">
    <text evidence="5">The sequence shown here is derived from an EMBL/GenBank/DDBJ whole genome shotgun (WGS) entry which is preliminary data.</text>
</comment>
<dbReference type="Pfam" id="PF21034">
    <property type="entry name" value="BCAS3_WD40"/>
    <property type="match status" value="1"/>
</dbReference>
<evidence type="ECO:0000259" key="4">
    <source>
        <dbReference type="Pfam" id="PF21034"/>
    </source>
</evidence>
<dbReference type="InterPro" id="IPR022175">
    <property type="entry name" value="BCAS3_dom"/>
</dbReference>
<dbReference type="InterPro" id="IPR045142">
    <property type="entry name" value="BCAS3-like"/>
</dbReference>
<feature type="domain" description="BCAS3" evidence="3">
    <location>
        <begin position="584"/>
        <end position="615"/>
    </location>
</feature>
<feature type="region of interest" description="Disordered" evidence="2">
    <location>
        <begin position="669"/>
        <end position="691"/>
    </location>
</feature>
<dbReference type="Gene3D" id="2.130.10.10">
    <property type="entry name" value="YVTN repeat-like/Quinoprotein amine dehydrogenase"/>
    <property type="match status" value="1"/>
</dbReference>
<accession>A0ABP1FJN2</accession>
<sequence length="731" mass="76467">MDVSRWQTSLGTLGTSICHVGSSLANGLSSLAVDSTDREKVSFVTFSHLEYTSSKPNSSGLIRRPVLLIGYTTGFQVWDLGSGAPNVLVSRREGPVRFCAALPEPQKSDTPGSPLHGLRPCLAIVPVDNAPEGPARPQPAAEAGVEPACELESAGPSGVVQVYTLRTHSVVQTLHFSSRVLSVRASCRLLIVALDAQVMAFDANTLQRVFSVVTYPAPCTRQLLDGERPAPGTAVPLALGPRWLAYASNQALSGATSPQSMVPASQRLPSGLRYDSVSGYAKAAAVTGGKQLLGLGEAGYKYMSSQYGQWRSGSWEGASTRESPREEASVQSDSDVVGTVMVRDVVSRAVVAHFRAHTAPLLVLQWDASGTLLVTASVHGHNVNVFQVSPGKLGSNGERLPGRAVHLLRLLRGLTPAVIQDVAFSACGTLLTVSSARGTTHIYRLTLPGASGTAPPHLAAAQQAASSAQAPPKAARLGAVGRVRHMGLLNGVIPGSSAAAAAVSLYNGNAGADCIAAALLPRRLPSIGQADSGSPAEDLYIVHGDGRLLRHRLHAMPAPSEVHADDSAAGSSFGSTPDTVLSANEESQGEVSLEAEEQWDLCRRASWAEREEELAEAKAGGEGTLQGRDERAVWMAHAETSVASPVRSALWSDNQFHILEMQTGAAPAFPGARAASQAPESKGADSSTLRLEAVPTRRVNTMRAPASPVTTDSAGMAVVCQPLRVPKASRS</sequence>
<feature type="region of interest" description="Disordered" evidence="2">
    <location>
        <begin position="559"/>
        <end position="595"/>
    </location>
</feature>
<feature type="domain" description="BCAS3 WD40" evidence="4">
    <location>
        <begin position="65"/>
        <end position="451"/>
    </location>
</feature>
<dbReference type="PANTHER" id="PTHR13268:SF0">
    <property type="entry name" value="BCAS3 MICROTUBULE ASSOCIATED CELL MIGRATION FACTOR"/>
    <property type="match status" value="1"/>
</dbReference>
<evidence type="ECO:0000313" key="5">
    <source>
        <dbReference type="EMBL" id="CAL5220175.1"/>
    </source>
</evidence>
<name>A0ABP1FJN2_9CHLO</name>
<comment type="subcellular location">
    <subcellularLocation>
        <location evidence="1">Preautophagosomal structure</location>
    </subcellularLocation>
</comment>
<gene>
    <name evidence="5" type="primary">g2144</name>
    <name evidence="5" type="ORF">VP750_LOCUS1834</name>
</gene>
<dbReference type="InterPro" id="IPR015943">
    <property type="entry name" value="WD40/YVTN_repeat-like_dom_sf"/>
</dbReference>
<dbReference type="SUPFAM" id="SSF50978">
    <property type="entry name" value="WD40 repeat-like"/>
    <property type="match status" value="1"/>
</dbReference>
<dbReference type="PANTHER" id="PTHR13268">
    <property type="entry name" value="BREAST CARCINOMA AMPLIFIED SEQUENCE 3"/>
    <property type="match status" value="1"/>
</dbReference>
<feature type="compositionally biased region" description="Polar residues" evidence="2">
    <location>
        <begin position="576"/>
        <end position="590"/>
    </location>
</feature>
<evidence type="ECO:0000256" key="2">
    <source>
        <dbReference type="SAM" id="MobiDB-lite"/>
    </source>
</evidence>
<organism evidence="5 6">
    <name type="scientific">Coccomyxa viridis</name>
    <dbReference type="NCBI Taxonomy" id="1274662"/>
    <lineage>
        <taxon>Eukaryota</taxon>
        <taxon>Viridiplantae</taxon>
        <taxon>Chlorophyta</taxon>
        <taxon>core chlorophytes</taxon>
        <taxon>Trebouxiophyceae</taxon>
        <taxon>Trebouxiophyceae incertae sedis</taxon>
        <taxon>Coccomyxaceae</taxon>
        <taxon>Coccomyxa</taxon>
    </lineage>
</organism>
<dbReference type="InterPro" id="IPR001680">
    <property type="entry name" value="WD40_rpt"/>
</dbReference>
<dbReference type="InterPro" id="IPR048382">
    <property type="entry name" value="BCAS3_WD40"/>
</dbReference>
<dbReference type="EMBL" id="CAXHTA020000003">
    <property type="protein sequence ID" value="CAL5220175.1"/>
    <property type="molecule type" value="Genomic_DNA"/>
</dbReference>
<proteinExistence type="predicted"/>
<feature type="compositionally biased region" description="Low complexity" evidence="2">
    <location>
        <begin position="669"/>
        <end position="679"/>
    </location>
</feature>
<evidence type="ECO:0000313" key="6">
    <source>
        <dbReference type="Proteomes" id="UP001497392"/>
    </source>
</evidence>
<dbReference type="InterPro" id="IPR036322">
    <property type="entry name" value="WD40_repeat_dom_sf"/>
</dbReference>
<protein>
    <submittedName>
        <fullName evidence="5">G2144 protein</fullName>
    </submittedName>
</protein>
<evidence type="ECO:0000259" key="3">
    <source>
        <dbReference type="Pfam" id="PF12490"/>
    </source>
</evidence>
<dbReference type="Pfam" id="PF12490">
    <property type="entry name" value="BCAS3"/>
    <property type="match status" value="1"/>
</dbReference>
<reference evidence="5 6" key="1">
    <citation type="submission" date="2024-06" db="EMBL/GenBank/DDBJ databases">
        <authorList>
            <person name="Kraege A."/>
            <person name="Thomma B."/>
        </authorList>
    </citation>
    <scope>NUCLEOTIDE SEQUENCE [LARGE SCALE GENOMIC DNA]</scope>
</reference>